<dbReference type="EMBL" id="AP011532">
    <property type="protein sequence ID" value="BAI62934.1"/>
    <property type="molecule type" value="Genomic_DNA"/>
</dbReference>
<dbReference type="OrthoDB" id="953at2157"/>
<dbReference type="Pfam" id="PF12900">
    <property type="entry name" value="Pyridox_ox_2"/>
    <property type="match status" value="1"/>
</dbReference>
<reference evidence="1 2" key="1">
    <citation type="journal article" date="2007" name="Appl. Environ. Microbiol.">
        <title>Isolation of key methanogens for global methane emission from rice paddy fields: a novel isolate affiliated with the clone cluster rice cluster I.</title>
        <authorList>
            <person name="Sakai S."/>
            <person name="Imachi H."/>
            <person name="Sekiguchi Y."/>
            <person name="Ohashi A."/>
            <person name="Harada H."/>
            <person name="Kamagata Y."/>
        </authorList>
    </citation>
    <scope>NUCLEOTIDE SEQUENCE [LARGE SCALE GENOMIC DNA]</scope>
    <source>
        <strain evidence="2">DSM 17711 / JCM 13418 / NBRC 101707 / SANAE</strain>
    </source>
</reference>
<dbReference type="AlphaFoldDB" id="D1Z2L2"/>
<protein>
    <recommendedName>
        <fullName evidence="3">Pyridoxamine 5'-phosphate oxidase family protein</fullName>
    </recommendedName>
</protein>
<reference evidence="1 2" key="2">
    <citation type="journal article" date="2008" name="Int. J. Syst. Evol. Microbiol.">
        <title>Methanocella paludicola gen. nov., sp. nov., a methane-producing archaeon, the first isolate of the lineage 'Rice Cluster I', and proposal of the new archaeal order Methanocellales ord. nov.</title>
        <authorList>
            <person name="Sakai S."/>
            <person name="Imachi H."/>
            <person name="Hanada S."/>
            <person name="Ohashi A."/>
            <person name="Harada H."/>
            <person name="Kamagata Y."/>
        </authorList>
    </citation>
    <scope>NUCLEOTIDE SEQUENCE [LARGE SCALE GENOMIC DNA]</scope>
    <source>
        <strain evidence="2">DSM 17711 / JCM 13418 / NBRC 101707 / SANAE</strain>
    </source>
</reference>
<dbReference type="GeneID" id="8682539"/>
<sequence>MKVVRARKRNMDEAGILDLLSRAEVGQLATAGPDCKPYVIPVCFFYEDGRIYIHCALNGKKLDNIRANPGVSFSVFEVLGMGVGADRPCNSWAYYRSVVASGRARILGGDEKLRPLRLLAEKFAHGPVAEMPSDSVGRTCVVEITIDEVCGKKNEKNKPL</sequence>
<reference evidence="2" key="3">
    <citation type="journal article" date="2011" name="PLoS ONE">
        <title>Genome sequence of a mesophilic hydrogenotrophic methanogen Methanocella paludicola, the first cultivated representative of the order Methanocellales.</title>
        <authorList>
            <person name="Sakai S."/>
            <person name="Takaki Y."/>
            <person name="Shimamura S."/>
            <person name="Sekine M."/>
            <person name="Tajima T."/>
            <person name="Kosugi H."/>
            <person name="Ichikawa N."/>
            <person name="Tasumi E."/>
            <person name="Hiraki A.T."/>
            <person name="Shimizu A."/>
            <person name="Kato Y."/>
            <person name="Nishiko R."/>
            <person name="Mori K."/>
            <person name="Fujita N."/>
            <person name="Imachi H."/>
            <person name="Takai K."/>
        </authorList>
    </citation>
    <scope>NUCLEOTIDE SEQUENCE [LARGE SCALE GENOMIC DNA]</scope>
    <source>
        <strain evidence="2">DSM 17711 / JCM 13418 / NBRC 101707 / SANAE</strain>
    </source>
</reference>
<dbReference type="Gene3D" id="2.30.110.10">
    <property type="entry name" value="Electron Transport, Fmn-binding Protein, Chain A"/>
    <property type="match status" value="1"/>
</dbReference>
<dbReference type="eggNOG" id="arCOG00520">
    <property type="taxonomic scope" value="Archaea"/>
</dbReference>
<dbReference type="PANTHER" id="PTHR34071:SF2">
    <property type="entry name" value="FLAVIN-NUCLEOTIDE-BINDING PROTEIN"/>
    <property type="match status" value="1"/>
</dbReference>
<organism evidence="1 2">
    <name type="scientific">Methanocella paludicola (strain DSM 17711 / JCM 13418 / NBRC 101707 / SANAE)</name>
    <dbReference type="NCBI Taxonomy" id="304371"/>
    <lineage>
        <taxon>Archaea</taxon>
        <taxon>Methanobacteriati</taxon>
        <taxon>Methanobacteriota</taxon>
        <taxon>Stenosarchaea group</taxon>
        <taxon>Methanomicrobia</taxon>
        <taxon>Methanocellales</taxon>
        <taxon>Methanocellaceae</taxon>
        <taxon>Methanocella</taxon>
    </lineage>
</organism>
<dbReference type="PANTHER" id="PTHR34071">
    <property type="entry name" value="5-NITROIMIDAZOLE ANTIBIOTICS RESISTANCE PROTEIN, NIMA-FAMILY-RELATED PROTEIN-RELATED"/>
    <property type="match status" value="1"/>
</dbReference>
<dbReference type="Proteomes" id="UP000001882">
    <property type="component" value="Chromosome"/>
</dbReference>
<gene>
    <name evidence="1" type="ordered locus">MCP_2862</name>
</gene>
<name>D1Z2L2_METPS</name>
<dbReference type="InParanoid" id="D1Z2L2"/>
<evidence type="ECO:0008006" key="3">
    <source>
        <dbReference type="Google" id="ProtNLM"/>
    </source>
</evidence>
<dbReference type="SUPFAM" id="SSF50475">
    <property type="entry name" value="FMN-binding split barrel"/>
    <property type="match status" value="1"/>
</dbReference>
<dbReference type="InterPro" id="IPR012349">
    <property type="entry name" value="Split_barrel_FMN-bd"/>
</dbReference>
<keyword evidence="2" id="KW-1185">Reference proteome</keyword>
<accession>D1Z2L2</accession>
<dbReference type="InterPro" id="IPR024747">
    <property type="entry name" value="Pyridox_Oxase-rel"/>
</dbReference>
<proteinExistence type="predicted"/>
<dbReference type="STRING" id="304371.MCP_2862"/>
<dbReference type="KEGG" id="mpd:MCP_2862"/>
<evidence type="ECO:0000313" key="1">
    <source>
        <dbReference type="EMBL" id="BAI62934.1"/>
    </source>
</evidence>
<dbReference type="RefSeq" id="WP_012901604.1">
    <property type="nucleotide sequence ID" value="NC_013665.1"/>
</dbReference>
<evidence type="ECO:0000313" key="2">
    <source>
        <dbReference type="Proteomes" id="UP000001882"/>
    </source>
</evidence>